<sequence>MKRNLLQASVSCSRLPNKREYLFFFIWSLIFSLSSCSNGETEHTKIKLTEKPVKISSVKNISGFFGDRMKVNRDQYLKNFPIDKYVDFIVKREHTEWNWTKAEQHGKWLESAYLSAIQAEDQQLLAKAQTILDRIIDSQEESGYVGATSKSFRTPERPVRGMDPYELYFVFHAFITVYEETGNEKALVAVEKLADYFLEYFGPDKLGFWPSDLRYPQNKHKKLAGTSQSAGHSVHYSWEGTLLADPVARLYELTGKEKYLDWSKWVVSNIDKWSGWDSFSRLDSVADGKLGVGELQPYVHSHAFHMNFMGFLRLYLITGDTTLLRKVKGAWDDIRERQMYITGGVSVAEHYELGYVKPLSGNIVETCATMSWMQLTQMLLEITGDVKYADAIERLMINHVFAAQDIDEGLCRYHTAPNGTKPAGFFHGPDCCTASGHRIISLIPTFAYAENGSAFFINQYLESEYEGKDLQFTIETKYPESENIKLTITTEKPVKKDLLLRIPSWCKHPIVKVKGKEINDIKPGSYLTLSNKWMKHDVIDITFPMEEKWIKRENHSEYSMYYLPGGEHMYKETATDRIPSAFTRGPLVYAVDMVWNPQLEEDNINLENDLRINTSEHPTMESKPDNKMLGPVYEAKATYKGKDVKVNLTPFANIGQWYRKDGPKPDKHSKAYSYGIWLYDTSFNK</sequence>
<dbReference type="Pfam" id="PF20736">
    <property type="entry name" value="Glyco_hydro127M"/>
    <property type="match status" value="1"/>
</dbReference>
<keyword evidence="3" id="KW-0378">Hydrolase</keyword>
<accession>A0ABS5JXD9</accession>
<gene>
    <name evidence="3" type="ORF">KEM10_14905</name>
</gene>
<dbReference type="InterPro" id="IPR049174">
    <property type="entry name" value="Beta-AFase-like"/>
</dbReference>
<dbReference type="Pfam" id="PF07944">
    <property type="entry name" value="Beta-AFase-like_GH127_cat"/>
    <property type="match status" value="2"/>
</dbReference>
<feature type="domain" description="Non-reducing end beta-L-arabinofuranosidase-like GH127 catalytic" evidence="1">
    <location>
        <begin position="245"/>
        <end position="441"/>
    </location>
</feature>
<protein>
    <submittedName>
        <fullName evidence="3">Glycoside hydrolase family 127 protein</fullName>
    </submittedName>
</protein>
<evidence type="ECO:0000259" key="1">
    <source>
        <dbReference type="Pfam" id="PF07944"/>
    </source>
</evidence>
<evidence type="ECO:0000313" key="3">
    <source>
        <dbReference type="EMBL" id="MBS2099582.1"/>
    </source>
</evidence>
<dbReference type="GO" id="GO:0016787">
    <property type="term" value="F:hydrolase activity"/>
    <property type="evidence" value="ECO:0007669"/>
    <property type="project" value="UniProtKB-KW"/>
</dbReference>
<feature type="domain" description="Non-reducing end beta-L-arabinofuranosidase-like GH127 catalytic" evidence="1">
    <location>
        <begin position="63"/>
        <end position="205"/>
    </location>
</feature>
<dbReference type="InterPro" id="IPR008928">
    <property type="entry name" value="6-hairpin_glycosidase_sf"/>
</dbReference>
<comment type="caution">
    <text evidence="3">The sequence shown here is derived from an EMBL/GenBank/DDBJ whole genome shotgun (WGS) entry which is preliminary data.</text>
</comment>
<dbReference type="InterPro" id="IPR012878">
    <property type="entry name" value="Beta-AFase-like_GH127_cat"/>
</dbReference>
<dbReference type="RefSeq" id="WP_212216823.1">
    <property type="nucleotide sequence ID" value="NZ_JAGUCO010000012.1"/>
</dbReference>
<name>A0ABS5JXD9_9BACT</name>
<dbReference type="PANTHER" id="PTHR43465">
    <property type="entry name" value="DUF1680 DOMAIN PROTEIN (AFU_ORTHOLOGUE AFUA_1G08910)"/>
    <property type="match status" value="1"/>
</dbReference>
<evidence type="ECO:0000313" key="4">
    <source>
        <dbReference type="Proteomes" id="UP000708576"/>
    </source>
</evidence>
<feature type="domain" description="Non-reducing end beta-L-arabinofuranosidase-like GH127 middle" evidence="2">
    <location>
        <begin position="456"/>
        <end position="545"/>
    </location>
</feature>
<reference evidence="3 4" key="1">
    <citation type="journal article" date="2015" name="Int. J. Syst. Evol. Microbiol.">
        <title>Carboxylicivirga linearis sp. nov., isolated from a sea cucumber culture pond.</title>
        <authorList>
            <person name="Wang F.Q."/>
            <person name="Zhou Y.X."/>
            <person name="Lin X.Z."/>
            <person name="Chen G.J."/>
            <person name="Du Z.J."/>
        </authorList>
    </citation>
    <scope>NUCLEOTIDE SEQUENCE [LARGE SCALE GENOMIC DNA]</scope>
    <source>
        <strain evidence="3 4">FB218</strain>
    </source>
</reference>
<dbReference type="PANTHER" id="PTHR43465:SF2">
    <property type="entry name" value="DUF1680 DOMAIN PROTEIN (AFU_ORTHOLOGUE AFUA_1G08910)"/>
    <property type="match status" value="1"/>
</dbReference>
<keyword evidence="4" id="KW-1185">Reference proteome</keyword>
<proteinExistence type="predicted"/>
<dbReference type="Proteomes" id="UP000708576">
    <property type="component" value="Unassembled WGS sequence"/>
</dbReference>
<dbReference type="InterPro" id="IPR012341">
    <property type="entry name" value="6hp_glycosidase-like_sf"/>
</dbReference>
<evidence type="ECO:0000259" key="2">
    <source>
        <dbReference type="Pfam" id="PF20736"/>
    </source>
</evidence>
<dbReference type="EMBL" id="JAGUCO010000012">
    <property type="protein sequence ID" value="MBS2099582.1"/>
    <property type="molecule type" value="Genomic_DNA"/>
</dbReference>
<organism evidence="3 4">
    <name type="scientific">Carboxylicivirga linearis</name>
    <dbReference type="NCBI Taxonomy" id="1628157"/>
    <lineage>
        <taxon>Bacteria</taxon>
        <taxon>Pseudomonadati</taxon>
        <taxon>Bacteroidota</taxon>
        <taxon>Bacteroidia</taxon>
        <taxon>Marinilabiliales</taxon>
        <taxon>Marinilabiliaceae</taxon>
        <taxon>Carboxylicivirga</taxon>
    </lineage>
</organism>
<dbReference type="Gene3D" id="1.50.10.10">
    <property type="match status" value="1"/>
</dbReference>
<dbReference type="SUPFAM" id="SSF48208">
    <property type="entry name" value="Six-hairpin glycosidases"/>
    <property type="match status" value="1"/>
</dbReference>
<dbReference type="InterPro" id="IPR049046">
    <property type="entry name" value="Beta-AFase-like_GH127_middle"/>
</dbReference>